<dbReference type="RefSeq" id="WP_400186689.1">
    <property type="nucleotide sequence ID" value="NZ_JBGORX010000001.1"/>
</dbReference>
<reference evidence="1 2" key="1">
    <citation type="submission" date="2024-08" db="EMBL/GenBank/DDBJ databases">
        <title>Draft Genome Sequence of Legionella lytica strain DSB2004, Isolated From a Fire Sprinkler System.</title>
        <authorList>
            <person name="Everhart A.D."/>
            <person name="Kidane D.T."/>
            <person name="Farone A.L."/>
            <person name="Farone M.B."/>
        </authorList>
    </citation>
    <scope>NUCLEOTIDE SEQUENCE [LARGE SCALE GENOMIC DNA]</scope>
    <source>
        <strain evidence="1 2">DSB2004</strain>
    </source>
</reference>
<dbReference type="SUPFAM" id="SSF160904">
    <property type="entry name" value="Jann2411-like"/>
    <property type="match status" value="1"/>
</dbReference>
<protein>
    <submittedName>
        <fullName evidence="1">CGNR zinc finger domain-containing protein</fullName>
    </submittedName>
</protein>
<evidence type="ECO:0000313" key="1">
    <source>
        <dbReference type="EMBL" id="MFJ1267854.1"/>
    </source>
</evidence>
<sequence>MEKTLQEYFCINTGEELKLYSVKESSFLVEAANFHIDRGNGIDALNTLPELDAIIYECMDEYFKNGLTDNLLNNLNEILINVRIQCLVENRENKLSAIHVAYIPKNPSPVVFGAYMFSNVTSLGGLEGLKRCYNKSCLKFFIGRSNAKWCSSSCGSKCRVSKMRKNKKAACSELFL</sequence>
<accession>A0ABW8D8G8</accession>
<organism evidence="1 2">
    <name type="scientific">Legionella lytica</name>
    <dbReference type="NCBI Taxonomy" id="96232"/>
    <lineage>
        <taxon>Bacteria</taxon>
        <taxon>Pseudomonadati</taxon>
        <taxon>Pseudomonadota</taxon>
        <taxon>Gammaproteobacteria</taxon>
        <taxon>Legionellales</taxon>
        <taxon>Legionellaceae</taxon>
        <taxon>Legionella</taxon>
    </lineage>
</organism>
<evidence type="ECO:0000313" key="2">
    <source>
        <dbReference type="Proteomes" id="UP001615550"/>
    </source>
</evidence>
<dbReference type="InterPro" id="IPR023286">
    <property type="entry name" value="ABATE_dom_sf"/>
</dbReference>
<gene>
    <name evidence="1" type="ORF">ACD661_04675</name>
</gene>
<name>A0ABW8D8G8_9GAMM</name>
<comment type="caution">
    <text evidence="1">The sequence shown here is derived from an EMBL/GenBank/DDBJ whole genome shotgun (WGS) entry which is preliminary data.</text>
</comment>
<proteinExistence type="predicted"/>
<keyword evidence="2" id="KW-1185">Reference proteome</keyword>
<dbReference type="Proteomes" id="UP001615550">
    <property type="component" value="Unassembled WGS sequence"/>
</dbReference>
<dbReference type="EMBL" id="JBGORX010000001">
    <property type="protein sequence ID" value="MFJ1267854.1"/>
    <property type="molecule type" value="Genomic_DNA"/>
</dbReference>
<dbReference type="Gene3D" id="1.10.3300.10">
    <property type="entry name" value="Jann2411-like domain"/>
    <property type="match status" value="1"/>
</dbReference>